<evidence type="ECO:0000313" key="2">
    <source>
        <dbReference type="EMBL" id="PTR19639.1"/>
    </source>
</evidence>
<dbReference type="OrthoDB" id="7973140at2"/>
<dbReference type="Proteomes" id="UP000244060">
    <property type="component" value="Unassembled WGS sequence"/>
</dbReference>
<comment type="caution">
    <text evidence="2">The sequence shown here is derived from an EMBL/GenBank/DDBJ whole genome shotgun (WGS) entry which is preliminary data.</text>
</comment>
<proteinExistence type="predicted"/>
<keyword evidence="3" id="KW-1185">Reference proteome</keyword>
<gene>
    <name evidence="2" type="ORF">C8J28_104123</name>
</gene>
<dbReference type="RefSeq" id="WP_108220512.1">
    <property type="nucleotide sequence ID" value="NZ_CP090021.1"/>
</dbReference>
<dbReference type="InterPro" id="IPR028098">
    <property type="entry name" value="Glyco_trans_4-like_N"/>
</dbReference>
<evidence type="ECO:0000313" key="3">
    <source>
        <dbReference type="Proteomes" id="UP000244060"/>
    </source>
</evidence>
<dbReference type="EMBL" id="QAOT01000004">
    <property type="protein sequence ID" value="PTR19639.1"/>
    <property type="molecule type" value="Genomic_DNA"/>
</dbReference>
<feature type="domain" description="Glycosyltransferase subfamily 4-like N-terminal" evidence="1">
    <location>
        <begin position="22"/>
        <end position="168"/>
    </location>
</feature>
<protein>
    <submittedName>
        <fullName evidence="2">Succinoglycan biosynthesis protein ExoL</fullName>
    </submittedName>
</protein>
<dbReference type="Pfam" id="PF13579">
    <property type="entry name" value="Glyco_trans_4_4"/>
    <property type="match status" value="1"/>
</dbReference>
<dbReference type="SUPFAM" id="SSF53756">
    <property type="entry name" value="UDP-Glycosyltransferase/glycogen phosphorylase"/>
    <property type="match status" value="1"/>
</dbReference>
<dbReference type="GO" id="GO:0016757">
    <property type="term" value="F:glycosyltransferase activity"/>
    <property type="evidence" value="ECO:0007669"/>
    <property type="project" value="UniProtKB-ARBA"/>
</dbReference>
<reference evidence="2 3" key="1">
    <citation type="submission" date="2018-04" db="EMBL/GenBank/DDBJ databases">
        <title>Genomic Encyclopedia of Type Strains, Phase III (KMG-III): the genomes of soil and plant-associated and newly described type strains.</title>
        <authorList>
            <person name="Whitman W."/>
        </authorList>
    </citation>
    <scope>NUCLEOTIDE SEQUENCE [LARGE SCALE GENOMIC DNA]</scope>
    <source>
        <strain evidence="2 3">KA25</strain>
    </source>
</reference>
<name>A0A2T5KB72_9RHOB</name>
<organism evidence="2 3">
    <name type="scientific">Cereibacter azotoformans</name>
    <dbReference type="NCBI Taxonomy" id="43057"/>
    <lineage>
        <taxon>Bacteria</taxon>
        <taxon>Pseudomonadati</taxon>
        <taxon>Pseudomonadota</taxon>
        <taxon>Alphaproteobacteria</taxon>
        <taxon>Rhodobacterales</taxon>
        <taxon>Paracoccaceae</taxon>
        <taxon>Cereibacter</taxon>
    </lineage>
</organism>
<evidence type="ECO:0000259" key="1">
    <source>
        <dbReference type="Pfam" id="PF13579"/>
    </source>
</evidence>
<sequence>MRILYLAHDLDDSAIWRRVAVLRAGGATVHLAGFRRREGPLPEPATLLGRTADARLARRAFSVLRAGAGLGRRLATQEAPDVILARNLEMLALAARAKALWPEALVVYEVLDIHRMMLGEGLRAQAMRALERRLLRRVGLVLTSSPGFINEYFQPFGQTRAPIRLIENKCFYPGAAIPPVPAPQPVTAPITIGWFGILRCAWSLDCLDRVTRASPGRYRVLLRGKPALDQLPRFHETVAANPDLEFGGPYRNPEDLAGIYGQVHLSWLIDRYDAGKNSDWLLPNRLYEGCRHHAVPVALAGTEVASFLGDCNIGLTVAAPDVDQVSDLLGHLDPPRVEVLRGRVRDVPEAVWATGPEECQDVTGLMAQIAAARGRRRQAALRRKGWFTT</sequence>
<accession>A0A2T5KB72</accession>
<dbReference type="AlphaFoldDB" id="A0A2T5KB72"/>
<dbReference type="Gene3D" id="3.40.50.11010">
    <property type="match status" value="1"/>
</dbReference>